<reference evidence="2" key="3">
    <citation type="submission" date="2020-12" db="UniProtKB">
        <authorList>
            <consortium name="EnsemblPlants"/>
        </authorList>
    </citation>
    <scope>IDENTIFICATION</scope>
</reference>
<sequence length="71" mass="8057">MLRVMKCSRCRIRSTSEPHVEGQIYNLVKCEDCFESIGHTSKRMWAPAGSWERLLLSLGSEVLVRCLIACA</sequence>
<dbReference type="AlphaFoldDB" id="A0A2K1L7D3"/>
<evidence type="ECO:0000313" key="1">
    <source>
        <dbReference type="EMBL" id="PNR61933.1"/>
    </source>
</evidence>
<reference evidence="1 3" key="2">
    <citation type="journal article" date="2018" name="Plant J.">
        <title>The Physcomitrella patens chromosome-scale assembly reveals moss genome structure and evolution.</title>
        <authorList>
            <person name="Lang D."/>
            <person name="Ullrich K.K."/>
            <person name="Murat F."/>
            <person name="Fuchs J."/>
            <person name="Jenkins J."/>
            <person name="Haas F.B."/>
            <person name="Piednoel M."/>
            <person name="Gundlach H."/>
            <person name="Van Bel M."/>
            <person name="Meyberg R."/>
            <person name="Vives C."/>
            <person name="Morata J."/>
            <person name="Symeonidi A."/>
            <person name="Hiss M."/>
            <person name="Muchero W."/>
            <person name="Kamisugi Y."/>
            <person name="Saleh O."/>
            <person name="Blanc G."/>
            <person name="Decker E.L."/>
            <person name="van Gessel N."/>
            <person name="Grimwood J."/>
            <person name="Hayes R.D."/>
            <person name="Graham S.W."/>
            <person name="Gunter L.E."/>
            <person name="McDaniel S.F."/>
            <person name="Hoernstein S.N.W."/>
            <person name="Larsson A."/>
            <person name="Li F.W."/>
            <person name="Perroud P.F."/>
            <person name="Phillips J."/>
            <person name="Ranjan P."/>
            <person name="Rokshar D.S."/>
            <person name="Rothfels C.J."/>
            <person name="Schneider L."/>
            <person name="Shu S."/>
            <person name="Stevenson D.W."/>
            <person name="Thummler F."/>
            <person name="Tillich M."/>
            <person name="Villarreal Aguilar J.C."/>
            <person name="Widiez T."/>
            <person name="Wong G.K."/>
            <person name="Wymore A."/>
            <person name="Zhang Y."/>
            <person name="Zimmer A.D."/>
            <person name="Quatrano R.S."/>
            <person name="Mayer K.F.X."/>
            <person name="Goodstein D."/>
            <person name="Casacuberta J.M."/>
            <person name="Vandepoele K."/>
            <person name="Reski R."/>
            <person name="Cuming A.C."/>
            <person name="Tuskan G.A."/>
            <person name="Maumus F."/>
            <person name="Salse J."/>
            <person name="Schmutz J."/>
            <person name="Rensing S.A."/>
        </authorList>
    </citation>
    <scope>NUCLEOTIDE SEQUENCE [LARGE SCALE GENOMIC DNA]</scope>
    <source>
        <strain evidence="2 3">cv. Gransden 2004</strain>
    </source>
</reference>
<reference evidence="1 3" key="1">
    <citation type="journal article" date="2008" name="Science">
        <title>The Physcomitrella genome reveals evolutionary insights into the conquest of land by plants.</title>
        <authorList>
            <person name="Rensing S."/>
            <person name="Lang D."/>
            <person name="Zimmer A."/>
            <person name="Terry A."/>
            <person name="Salamov A."/>
            <person name="Shapiro H."/>
            <person name="Nishiyama T."/>
            <person name="Perroud P.-F."/>
            <person name="Lindquist E."/>
            <person name="Kamisugi Y."/>
            <person name="Tanahashi T."/>
            <person name="Sakakibara K."/>
            <person name="Fujita T."/>
            <person name="Oishi K."/>
            <person name="Shin-I T."/>
            <person name="Kuroki Y."/>
            <person name="Toyoda A."/>
            <person name="Suzuki Y."/>
            <person name="Hashimoto A."/>
            <person name="Yamaguchi K."/>
            <person name="Sugano A."/>
            <person name="Kohara Y."/>
            <person name="Fujiyama A."/>
            <person name="Anterola A."/>
            <person name="Aoki S."/>
            <person name="Ashton N."/>
            <person name="Barbazuk W.B."/>
            <person name="Barker E."/>
            <person name="Bennetzen J."/>
            <person name="Bezanilla M."/>
            <person name="Blankenship R."/>
            <person name="Cho S.H."/>
            <person name="Dutcher S."/>
            <person name="Estelle M."/>
            <person name="Fawcett J.A."/>
            <person name="Gundlach H."/>
            <person name="Hanada K."/>
            <person name="Heyl A."/>
            <person name="Hicks K.A."/>
            <person name="Hugh J."/>
            <person name="Lohr M."/>
            <person name="Mayer K."/>
            <person name="Melkozernov A."/>
            <person name="Murata T."/>
            <person name="Nelson D."/>
            <person name="Pils B."/>
            <person name="Prigge M."/>
            <person name="Reiss B."/>
            <person name="Renner T."/>
            <person name="Rombauts S."/>
            <person name="Rushton P."/>
            <person name="Sanderfoot A."/>
            <person name="Schween G."/>
            <person name="Shiu S.-H."/>
            <person name="Stueber K."/>
            <person name="Theodoulou F.L."/>
            <person name="Tu H."/>
            <person name="Van de Peer Y."/>
            <person name="Verrier P.J."/>
            <person name="Waters E."/>
            <person name="Wood A."/>
            <person name="Yang L."/>
            <person name="Cove D."/>
            <person name="Cuming A."/>
            <person name="Hasebe M."/>
            <person name="Lucas S."/>
            <person name="Mishler D.B."/>
            <person name="Reski R."/>
            <person name="Grigoriev I."/>
            <person name="Quatrano R.S."/>
            <person name="Boore J.L."/>
        </authorList>
    </citation>
    <scope>NUCLEOTIDE SEQUENCE [LARGE SCALE GENOMIC DNA]</scope>
    <source>
        <strain evidence="2 3">cv. Gransden 2004</strain>
    </source>
</reference>
<gene>
    <name evidence="1" type="ORF">PHYPA_000357</name>
</gene>
<dbReference type="InParanoid" id="A0A2K1L7D3"/>
<dbReference type="EnsemblPlants" id="Pp3c1_7908V3.1">
    <property type="protein sequence ID" value="PAC:32971038.CDS.1"/>
    <property type="gene ID" value="Pp3c1_7908"/>
</dbReference>
<protein>
    <submittedName>
        <fullName evidence="1 2">Uncharacterized protein</fullName>
    </submittedName>
</protein>
<keyword evidence="3" id="KW-1185">Reference proteome</keyword>
<dbReference type="Gramene" id="Pp3c1_7908V3.1">
    <property type="protein sequence ID" value="PAC:32971038.CDS.1"/>
    <property type="gene ID" value="Pp3c1_7908"/>
</dbReference>
<organism evidence="1">
    <name type="scientific">Physcomitrium patens</name>
    <name type="common">Spreading-leaved earth moss</name>
    <name type="synonym">Physcomitrella patens</name>
    <dbReference type="NCBI Taxonomy" id="3218"/>
    <lineage>
        <taxon>Eukaryota</taxon>
        <taxon>Viridiplantae</taxon>
        <taxon>Streptophyta</taxon>
        <taxon>Embryophyta</taxon>
        <taxon>Bryophyta</taxon>
        <taxon>Bryophytina</taxon>
        <taxon>Bryopsida</taxon>
        <taxon>Funariidae</taxon>
        <taxon>Funariales</taxon>
        <taxon>Funariaceae</taxon>
        <taxon>Physcomitrium</taxon>
    </lineage>
</organism>
<accession>A0A2K1L7D3</accession>
<evidence type="ECO:0000313" key="3">
    <source>
        <dbReference type="Proteomes" id="UP000006727"/>
    </source>
</evidence>
<dbReference type="Proteomes" id="UP000006727">
    <property type="component" value="Chromosome 1"/>
</dbReference>
<name>A0A2K1L7D3_PHYPA</name>
<proteinExistence type="predicted"/>
<dbReference type="EMBL" id="ABEU02000001">
    <property type="protein sequence ID" value="PNR61933.1"/>
    <property type="molecule type" value="Genomic_DNA"/>
</dbReference>
<evidence type="ECO:0000313" key="2">
    <source>
        <dbReference type="EnsemblPlants" id="PAC:32971038.CDS.1"/>
    </source>
</evidence>